<name>A0A158CLB4_9BURK</name>
<evidence type="ECO:0000313" key="3">
    <source>
        <dbReference type="Proteomes" id="UP000054870"/>
    </source>
</evidence>
<organism evidence="2 3">
    <name type="scientific">Caballeronia catudaia</name>
    <dbReference type="NCBI Taxonomy" id="1777136"/>
    <lineage>
        <taxon>Bacteria</taxon>
        <taxon>Pseudomonadati</taxon>
        <taxon>Pseudomonadota</taxon>
        <taxon>Betaproteobacteria</taxon>
        <taxon>Burkholderiales</taxon>
        <taxon>Burkholderiaceae</taxon>
        <taxon>Caballeronia</taxon>
    </lineage>
</organism>
<dbReference type="EMBL" id="FCOF02000034">
    <property type="protein sequence ID" value="SAK83135.1"/>
    <property type="molecule type" value="Genomic_DNA"/>
</dbReference>
<reference evidence="2" key="1">
    <citation type="submission" date="2016-01" db="EMBL/GenBank/DDBJ databases">
        <authorList>
            <person name="Peeters C."/>
        </authorList>
    </citation>
    <scope>NUCLEOTIDE SEQUENCE [LARGE SCALE GENOMIC DNA]</scope>
    <source>
        <strain evidence="2">LMG 29318</strain>
    </source>
</reference>
<gene>
    <name evidence="2" type="ORF">AWB75_05356</name>
</gene>
<evidence type="ECO:0000256" key="1">
    <source>
        <dbReference type="SAM" id="Coils"/>
    </source>
</evidence>
<keyword evidence="3" id="KW-1185">Reference proteome</keyword>
<feature type="coiled-coil region" evidence="1">
    <location>
        <begin position="47"/>
        <end position="74"/>
    </location>
</feature>
<dbReference type="Proteomes" id="UP000054870">
    <property type="component" value="Unassembled WGS sequence"/>
</dbReference>
<comment type="caution">
    <text evidence="2">The sequence shown here is derived from an EMBL/GenBank/DDBJ whole genome shotgun (WGS) entry which is preliminary data.</text>
</comment>
<protein>
    <submittedName>
        <fullName evidence="2">Uncharacterized protein</fullName>
    </submittedName>
</protein>
<keyword evidence="1" id="KW-0175">Coiled coil</keyword>
<proteinExistence type="predicted"/>
<dbReference type="AlphaFoldDB" id="A0A158CLB4"/>
<dbReference type="RefSeq" id="WP_061127075.1">
    <property type="nucleotide sequence ID" value="NZ_FCOF02000034.1"/>
</dbReference>
<accession>A0A158CLB4</accession>
<sequence>MNPLNEPLARAPEAAALERFMRATRAVNAAFDATRGEHGLEQNGQSVARSLERLDAALRELETSEQSLDAILSRGAGH</sequence>
<evidence type="ECO:0000313" key="2">
    <source>
        <dbReference type="EMBL" id="SAK83135.1"/>
    </source>
</evidence>